<keyword evidence="5" id="KW-0479">Metal-binding</keyword>
<dbReference type="NCBIfam" id="TIGR03591">
    <property type="entry name" value="polynuc_phos"/>
    <property type="match status" value="1"/>
</dbReference>
<sequence>MSRRAGSGSARKKIEKSIDLGGRKLTLQTGVLAGQASGAVLASYGETVVLATVVSAPLKQDIGYFPLFVEYQERLYAGGKIKGSRWVKREGRPSDDEILSGRLIDRSIRPLFPKSYEKEVQVMLTVLSVDMKNDPTIVASIATSAALSISPIPWKGPVATLRIGKKNGTYFVNPQVSELAFSDMDLIVSVTDKSIIMIEAGAREVTEEKILEGVEFAQKEGQKVLDLIGEFTKEAGKEKEPVPIDKISEDLKSKIKKIAGGKIPEILKQMAVHEGGTEDIEELKKALAEELVEEKTDAIWKALEAILRQESRKLTLEGKRVDGRKFDETRKLFSEVGVLPRTHGSAIFQRGQTQVLTVATLGAPSLGQLIESAEGEESKHYLHHYSMPPFSTGEVGRIGSPSRREIGHGALAERALFPVIPAEAVFPYTIRLVSEVLSSNGSTSMAATCGSTLALMDAGVPITAPVSGIAMGLVVEGKDFVILTDINGMEDYLVGDMDFKVTGTEKGVTALQLDVKTLDLTTLILKEAFAQAKKGRAEILKSILVTLPSAREKVSPLAPKIKVVKVPVEKIGEVIGPGGKMIKKIIAETGAEVEVEGDGSVNISGINEEAVNLAASRVEALVKEVKPGEIYEGEVKRIQPFGAFIEILPGKEGMVHVSDMSEGFVKDPNEVVSFGQKVKVRVKEIDDLGRINLSMRMDPSTDRPREPHFVPHGGTSRGSDSFGGPRRDFGRGPRREYSSRPRFSSGGRSGFARDDRSSGPHFPTSRLVSDKKDFGR</sequence>
<comment type="subcellular location">
    <subcellularLocation>
        <location evidence="5">Cytoplasm</location>
    </subcellularLocation>
</comment>
<dbReference type="GO" id="GO:0006402">
    <property type="term" value="P:mRNA catabolic process"/>
    <property type="evidence" value="ECO:0007669"/>
    <property type="project" value="UniProtKB-UniRule"/>
</dbReference>
<evidence type="ECO:0000256" key="1">
    <source>
        <dbReference type="ARBA" id="ARBA00007404"/>
    </source>
</evidence>
<dbReference type="InterPro" id="IPR020568">
    <property type="entry name" value="Ribosomal_Su5_D2-typ_SF"/>
</dbReference>
<dbReference type="AlphaFoldDB" id="A0A2H0BHD2"/>
<dbReference type="SMART" id="SM00322">
    <property type="entry name" value="KH"/>
    <property type="match status" value="1"/>
</dbReference>
<dbReference type="PROSITE" id="PS50084">
    <property type="entry name" value="KH_TYPE_1"/>
    <property type="match status" value="1"/>
</dbReference>
<evidence type="ECO:0000313" key="9">
    <source>
        <dbReference type="Proteomes" id="UP000230759"/>
    </source>
</evidence>
<dbReference type="FunFam" id="3.30.230.70:FF:000001">
    <property type="entry name" value="Polyribonucleotide nucleotidyltransferase"/>
    <property type="match status" value="1"/>
</dbReference>
<comment type="catalytic activity">
    <reaction evidence="5">
        <text>RNA(n+1) + phosphate = RNA(n) + a ribonucleoside 5'-diphosphate</text>
        <dbReference type="Rhea" id="RHEA:22096"/>
        <dbReference type="Rhea" id="RHEA-COMP:14527"/>
        <dbReference type="Rhea" id="RHEA-COMP:17342"/>
        <dbReference type="ChEBI" id="CHEBI:43474"/>
        <dbReference type="ChEBI" id="CHEBI:57930"/>
        <dbReference type="ChEBI" id="CHEBI:140395"/>
        <dbReference type="EC" id="2.7.7.8"/>
    </reaction>
</comment>
<dbReference type="PROSITE" id="PS50126">
    <property type="entry name" value="S1"/>
    <property type="match status" value="1"/>
</dbReference>
<dbReference type="CDD" id="cd02393">
    <property type="entry name" value="KH-I_PNPase"/>
    <property type="match status" value="1"/>
</dbReference>
<comment type="similarity">
    <text evidence="1 5">Belongs to the polyribonucleotide nucleotidyltransferase family.</text>
</comment>
<dbReference type="SUPFAM" id="SSF54791">
    <property type="entry name" value="Eukaryotic type KH-domain (KH-domain type I)"/>
    <property type="match status" value="1"/>
</dbReference>
<dbReference type="InterPro" id="IPR004087">
    <property type="entry name" value="KH_dom"/>
</dbReference>
<dbReference type="SUPFAM" id="SSF55666">
    <property type="entry name" value="Ribonuclease PH domain 2-like"/>
    <property type="match status" value="2"/>
</dbReference>
<feature type="binding site" evidence="5">
    <location>
        <position position="491"/>
    </location>
    <ligand>
        <name>Mg(2+)</name>
        <dbReference type="ChEBI" id="CHEBI:18420"/>
    </ligand>
</feature>
<evidence type="ECO:0000256" key="3">
    <source>
        <dbReference type="ARBA" id="ARBA00022695"/>
    </source>
</evidence>
<dbReference type="InterPro" id="IPR001247">
    <property type="entry name" value="ExoRNase_PH_dom1"/>
</dbReference>
<dbReference type="Proteomes" id="UP000230759">
    <property type="component" value="Unassembled WGS sequence"/>
</dbReference>
<dbReference type="InterPro" id="IPR012162">
    <property type="entry name" value="PNPase"/>
</dbReference>
<evidence type="ECO:0000256" key="4">
    <source>
        <dbReference type="ARBA" id="ARBA00022884"/>
    </source>
</evidence>
<feature type="region of interest" description="Disordered" evidence="6">
    <location>
        <begin position="693"/>
        <end position="776"/>
    </location>
</feature>
<dbReference type="SMART" id="SM00316">
    <property type="entry name" value="S1"/>
    <property type="match status" value="1"/>
</dbReference>
<dbReference type="FunFam" id="3.30.1370.10:FF:000001">
    <property type="entry name" value="Polyribonucleotide nucleotidyltransferase"/>
    <property type="match status" value="1"/>
</dbReference>
<evidence type="ECO:0000256" key="2">
    <source>
        <dbReference type="ARBA" id="ARBA00022679"/>
    </source>
</evidence>
<dbReference type="GO" id="GO:0000175">
    <property type="term" value="F:3'-5'-RNA exonuclease activity"/>
    <property type="evidence" value="ECO:0007669"/>
    <property type="project" value="TreeGrafter"/>
</dbReference>
<dbReference type="PANTHER" id="PTHR11252">
    <property type="entry name" value="POLYRIBONUCLEOTIDE NUCLEOTIDYLTRANSFERASE"/>
    <property type="match status" value="1"/>
</dbReference>
<dbReference type="Gene3D" id="3.30.230.70">
    <property type="entry name" value="GHMP Kinase, N-terminal domain"/>
    <property type="match status" value="2"/>
</dbReference>
<keyword evidence="5" id="KW-0963">Cytoplasm</keyword>
<dbReference type="PIRSF" id="PIRSF005499">
    <property type="entry name" value="PNPase"/>
    <property type="match status" value="1"/>
</dbReference>
<accession>A0A2H0BHD2</accession>
<dbReference type="HAMAP" id="MF_01595">
    <property type="entry name" value="PNPase"/>
    <property type="match status" value="1"/>
</dbReference>
<dbReference type="SUPFAM" id="SSF54211">
    <property type="entry name" value="Ribosomal protein S5 domain 2-like"/>
    <property type="match status" value="2"/>
</dbReference>
<comment type="cofactor">
    <cofactor evidence="5">
        <name>Mg(2+)</name>
        <dbReference type="ChEBI" id="CHEBI:18420"/>
    </cofactor>
</comment>
<dbReference type="GO" id="GO:0006396">
    <property type="term" value="P:RNA processing"/>
    <property type="evidence" value="ECO:0007669"/>
    <property type="project" value="InterPro"/>
</dbReference>
<dbReference type="InterPro" id="IPR036456">
    <property type="entry name" value="PNPase_PH_RNA-bd_sf"/>
</dbReference>
<dbReference type="SUPFAM" id="SSF50249">
    <property type="entry name" value="Nucleic acid-binding proteins"/>
    <property type="match status" value="1"/>
</dbReference>
<organism evidence="8 9">
    <name type="scientific">Candidatus Woesebacteria bacterium CG22_combo_CG10-13_8_21_14_all_45_10</name>
    <dbReference type="NCBI Taxonomy" id="1975060"/>
    <lineage>
        <taxon>Bacteria</taxon>
        <taxon>Candidatus Woeseibacteriota</taxon>
    </lineage>
</organism>
<dbReference type="Gene3D" id="3.30.1370.10">
    <property type="entry name" value="K Homology domain, type 1"/>
    <property type="match status" value="1"/>
</dbReference>
<evidence type="ECO:0000256" key="6">
    <source>
        <dbReference type="SAM" id="MobiDB-lite"/>
    </source>
</evidence>
<feature type="domain" description="S1 motif" evidence="7">
    <location>
        <begin position="628"/>
        <end position="696"/>
    </location>
</feature>
<dbReference type="GO" id="GO:0004654">
    <property type="term" value="F:polyribonucleotide nucleotidyltransferase activity"/>
    <property type="evidence" value="ECO:0007669"/>
    <property type="project" value="UniProtKB-UniRule"/>
</dbReference>
<dbReference type="InterPro" id="IPR027408">
    <property type="entry name" value="PNPase/RNase_PH_dom_sf"/>
</dbReference>
<proteinExistence type="inferred from homology"/>
<dbReference type="InterPro" id="IPR036345">
    <property type="entry name" value="ExoRNase_PH_dom2_sf"/>
</dbReference>
<dbReference type="InterPro" id="IPR015847">
    <property type="entry name" value="ExoRNase_PH_dom2"/>
</dbReference>
<evidence type="ECO:0000259" key="7">
    <source>
        <dbReference type="PROSITE" id="PS50126"/>
    </source>
</evidence>
<dbReference type="Gene3D" id="2.40.50.140">
    <property type="entry name" value="Nucleic acid-binding proteins"/>
    <property type="match status" value="1"/>
</dbReference>
<dbReference type="Pfam" id="PF00575">
    <property type="entry name" value="S1"/>
    <property type="match status" value="1"/>
</dbReference>
<dbReference type="EMBL" id="PCSV01000036">
    <property type="protein sequence ID" value="PIP57086.1"/>
    <property type="molecule type" value="Genomic_DNA"/>
</dbReference>
<keyword evidence="4 5" id="KW-0694">RNA-binding</keyword>
<dbReference type="GO" id="GO:0003729">
    <property type="term" value="F:mRNA binding"/>
    <property type="evidence" value="ECO:0007669"/>
    <property type="project" value="UniProtKB-ARBA"/>
</dbReference>
<keyword evidence="3 5" id="KW-0548">Nucleotidyltransferase</keyword>
<keyword evidence="2 5" id="KW-0808">Transferase</keyword>
<feature type="binding site" evidence="5">
    <location>
        <position position="498"/>
    </location>
    <ligand>
        <name>Mg(2+)</name>
        <dbReference type="ChEBI" id="CHEBI:18420"/>
    </ligand>
</feature>
<dbReference type="FunFam" id="2.40.50.140:FF:000051">
    <property type="entry name" value="RNA-binding transcriptional accessory protein"/>
    <property type="match status" value="1"/>
</dbReference>
<dbReference type="Pfam" id="PF00013">
    <property type="entry name" value="KH_1"/>
    <property type="match status" value="1"/>
</dbReference>
<dbReference type="InterPro" id="IPR004088">
    <property type="entry name" value="KH_dom_type_1"/>
</dbReference>
<comment type="function">
    <text evidence="5">Involved in mRNA degradation. Catalyzes the phosphorolysis of single-stranded polyribonucleotides processively in the 3'- to 5'-direction.</text>
</comment>
<dbReference type="GO" id="GO:0000287">
    <property type="term" value="F:magnesium ion binding"/>
    <property type="evidence" value="ECO:0007669"/>
    <property type="project" value="UniProtKB-UniRule"/>
</dbReference>
<dbReference type="PANTHER" id="PTHR11252:SF0">
    <property type="entry name" value="POLYRIBONUCLEOTIDE NUCLEOTIDYLTRANSFERASE 1, MITOCHONDRIAL"/>
    <property type="match status" value="1"/>
</dbReference>
<dbReference type="SUPFAM" id="SSF46915">
    <property type="entry name" value="Polynucleotide phosphorylase/guanosine pentaphosphate synthase (PNPase/GPSI), domain 3"/>
    <property type="match status" value="1"/>
</dbReference>
<feature type="compositionally biased region" description="Basic and acidic residues" evidence="6">
    <location>
        <begin position="725"/>
        <end position="739"/>
    </location>
</feature>
<protein>
    <recommendedName>
        <fullName evidence="5">Polyribonucleotide nucleotidyltransferase</fullName>
        <ecNumber evidence="5">2.7.7.8</ecNumber>
    </recommendedName>
    <alternativeName>
        <fullName evidence="5">Polynucleotide phosphorylase</fullName>
        <shortName evidence="5">PNPase</shortName>
    </alternativeName>
</protein>
<dbReference type="NCBIfam" id="NF008805">
    <property type="entry name" value="PRK11824.1"/>
    <property type="match status" value="1"/>
</dbReference>
<feature type="compositionally biased region" description="Basic and acidic residues" evidence="6">
    <location>
        <begin position="699"/>
        <end position="709"/>
    </location>
</feature>
<dbReference type="InterPro" id="IPR003029">
    <property type="entry name" value="S1_domain"/>
</dbReference>
<dbReference type="GO" id="GO:0005829">
    <property type="term" value="C:cytosol"/>
    <property type="evidence" value="ECO:0007669"/>
    <property type="project" value="TreeGrafter"/>
</dbReference>
<keyword evidence="5" id="KW-0460">Magnesium</keyword>
<dbReference type="Pfam" id="PF03725">
    <property type="entry name" value="RNase_PH_C"/>
    <property type="match status" value="1"/>
</dbReference>
<dbReference type="CDD" id="cd11364">
    <property type="entry name" value="RNase_PH_PNPase_2"/>
    <property type="match status" value="1"/>
</dbReference>
<evidence type="ECO:0000313" key="8">
    <source>
        <dbReference type="EMBL" id="PIP57086.1"/>
    </source>
</evidence>
<comment type="caution">
    <text evidence="8">The sequence shown here is derived from an EMBL/GenBank/DDBJ whole genome shotgun (WGS) entry which is preliminary data.</text>
</comment>
<evidence type="ECO:0000256" key="5">
    <source>
        <dbReference type="HAMAP-Rule" id="MF_01595"/>
    </source>
</evidence>
<dbReference type="EC" id="2.7.7.8" evidence="5"/>
<name>A0A2H0BHD2_9BACT</name>
<dbReference type="Pfam" id="PF01138">
    <property type="entry name" value="RNase_PH"/>
    <property type="match status" value="2"/>
</dbReference>
<dbReference type="InterPro" id="IPR036612">
    <property type="entry name" value="KH_dom_type_1_sf"/>
</dbReference>
<gene>
    <name evidence="5" type="primary">pnp</name>
    <name evidence="8" type="ORF">COX04_01440</name>
</gene>
<reference evidence="8 9" key="1">
    <citation type="submission" date="2017-09" db="EMBL/GenBank/DDBJ databases">
        <title>Depth-based differentiation of microbial function through sediment-hosted aquifers and enrichment of novel symbionts in the deep terrestrial subsurface.</title>
        <authorList>
            <person name="Probst A.J."/>
            <person name="Ladd B."/>
            <person name="Jarett J.K."/>
            <person name="Geller-Mcgrath D.E."/>
            <person name="Sieber C.M."/>
            <person name="Emerson J.B."/>
            <person name="Anantharaman K."/>
            <person name="Thomas B.C."/>
            <person name="Malmstrom R."/>
            <person name="Stieglmeier M."/>
            <person name="Klingl A."/>
            <person name="Woyke T."/>
            <person name="Ryan C.M."/>
            <person name="Banfield J.F."/>
        </authorList>
    </citation>
    <scope>NUCLEOTIDE SEQUENCE [LARGE SCALE GENOMIC DNA]</scope>
    <source>
        <strain evidence="8">CG22_combo_CG10-13_8_21_14_all_45_10</strain>
    </source>
</reference>
<dbReference type="InterPro" id="IPR012340">
    <property type="entry name" value="NA-bd_OB-fold"/>
</dbReference>